<dbReference type="InterPro" id="IPR015421">
    <property type="entry name" value="PyrdxlP-dep_Trfase_major"/>
</dbReference>
<proteinExistence type="predicted"/>
<evidence type="ECO:0000313" key="4">
    <source>
        <dbReference type="EMBL" id="GAA4445758.1"/>
    </source>
</evidence>
<protein>
    <submittedName>
        <fullName evidence="4">8-amino-7-oxononanoate synthase</fullName>
    </submittedName>
</protein>
<keyword evidence="5" id="KW-1185">Reference proteome</keyword>
<feature type="domain" description="Aminotransferase class I/classII large" evidence="3">
    <location>
        <begin position="180"/>
        <end position="352"/>
    </location>
</feature>
<dbReference type="InterPro" id="IPR004839">
    <property type="entry name" value="Aminotransferase_I/II_large"/>
</dbReference>
<sequence length="360" mass="38434">MNQVLITDTPPSRFVRIGDKDYLWFSGTDYLGMAYDAAYLKIISDGLPVLGTHFGSSRNNTLQISAYSRAEQSLATFAGAEDALLVSSGMLAGHLIRTSLPDILAALNPGFQISQIEAPGLHPALRRGTPVNSAWETWAEATARSIRSAAADVFYILYSDAIGSPKPVSFPFGRFAGLDNMLLVVDDSHAIGVAGHSGSGSLGKLTESGILNILAVSSLNKALGIPGGAILGSRLLLDGFRKTATYSGASPFPPVFAHALACMAGDGLYAGIHEKLMQNTRRFFQKLDCKERFDYLPDYPVLTTTDAGLAGSLMEKGILCSSFPYPAADDLPLTRLVITSVHTDEDIDRLAGACNRYYAS</sequence>
<dbReference type="Proteomes" id="UP001501508">
    <property type="component" value="Unassembled WGS sequence"/>
</dbReference>
<name>A0ABP8MAH8_9BACT</name>
<keyword evidence="2" id="KW-0808">Transferase</keyword>
<dbReference type="InterPro" id="IPR015424">
    <property type="entry name" value="PyrdxlP-dep_Trfase"/>
</dbReference>
<dbReference type="InterPro" id="IPR050087">
    <property type="entry name" value="AON_synthase_class-II"/>
</dbReference>
<comment type="cofactor">
    <cofactor evidence="1">
        <name>pyridoxal 5'-phosphate</name>
        <dbReference type="ChEBI" id="CHEBI:597326"/>
    </cofactor>
</comment>
<evidence type="ECO:0000259" key="3">
    <source>
        <dbReference type="Pfam" id="PF00155"/>
    </source>
</evidence>
<dbReference type="InterPro" id="IPR015422">
    <property type="entry name" value="PyrdxlP-dep_Trfase_small"/>
</dbReference>
<dbReference type="Gene3D" id="3.40.640.10">
    <property type="entry name" value="Type I PLP-dependent aspartate aminotransferase-like (Major domain)"/>
    <property type="match status" value="1"/>
</dbReference>
<gene>
    <name evidence="4" type="ORF">GCM10023091_37760</name>
</gene>
<accession>A0ABP8MAH8</accession>
<dbReference type="Gene3D" id="3.90.1150.10">
    <property type="entry name" value="Aspartate Aminotransferase, domain 1"/>
    <property type="match status" value="1"/>
</dbReference>
<dbReference type="PANTHER" id="PTHR13693">
    <property type="entry name" value="CLASS II AMINOTRANSFERASE/8-AMINO-7-OXONONANOATE SYNTHASE"/>
    <property type="match status" value="1"/>
</dbReference>
<evidence type="ECO:0000256" key="1">
    <source>
        <dbReference type="ARBA" id="ARBA00001933"/>
    </source>
</evidence>
<dbReference type="SUPFAM" id="SSF53383">
    <property type="entry name" value="PLP-dependent transferases"/>
    <property type="match status" value="1"/>
</dbReference>
<organism evidence="4 5">
    <name type="scientific">Ravibacter arvi</name>
    <dbReference type="NCBI Taxonomy" id="2051041"/>
    <lineage>
        <taxon>Bacteria</taxon>
        <taxon>Pseudomonadati</taxon>
        <taxon>Bacteroidota</taxon>
        <taxon>Cytophagia</taxon>
        <taxon>Cytophagales</taxon>
        <taxon>Spirosomataceae</taxon>
        <taxon>Ravibacter</taxon>
    </lineage>
</organism>
<dbReference type="RefSeq" id="WP_345032105.1">
    <property type="nucleotide sequence ID" value="NZ_BAABEY010000036.1"/>
</dbReference>
<dbReference type="EMBL" id="BAABEY010000036">
    <property type="protein sequence ID" value="GAA4445758.1"/>
    <property type="molecule type" value="Genomic_DNA"/>
</dbReference>
<evidence type="ECO:0000313" key="5">
    <source>
        <dbReference type="Proteomes" id="UP001501508"/>
    </source>
</evidence>
<evidence type="ECO:0000256" key="2">
    <source>
        <dbReference type="ARBA" id="ARBA00022679"/>
    </source>
</evidence>
<reference evidence="5" key="1">
    <citation type="journal article" date="2019" name="Int. J. Syst. Evol. Microbiol.">
        <title>The Global Catalogue of Microorganisms (GCM) 10K type strain sequencing project: providing services to taxonomists for standard genome sequencing and annotation.</title>
        <authorList>
            <consortium name="The Broad Institute Genomics Platform"/>
            <consortium name="The Broad Institute Genome Sequencing Center for Infectious Disease"/>
            <person name="Wu L."/>
            <person name="Ma J."/>
        </authorList>
    </citation>
    <scope>NUCLEOTIDE SEQUENCE [LARGE SCALE GENOMIC DNA]</scope>
    <source>
        <strain evidence="5">JCM 31920</strain>
    </source>
</reference>
<dbReference type="Pfam" id="PF00155">
    <property type="entry name" value="Aminotran_1_2"/>
    <property type="match status" value="1"/>
</dbReference>
<comment type="caution">
    <text evidence="4">The sequence shown here is derived from an EMBL/GenBank/DDBJ whole genome shotgun (WGS) entry which is preliminary data.</text>
</comment>